<organism evidence="1 2">
    <name type="scientific">Methylorubrum extorquens</name>
    <name type="common">Methylobacterium dichloromethanicum</name>
    <name type="synonym">Methylobacterium extorquens</name>
    <dbReference type="NCBI Taxonomy" id="408"/>
    <lineage>
        <taxon>Bacteria</taxon>
        <taxon>Pseudomonadati</taxon>
        <taxon>Pseudomonadota</taxon>
        <taxon>Alphaproteobacteria</taxon>
        <taxon>Hyphomicrobiales</taxon>
        <taxon>Methylobacteriaceae</taxon>
        <taxon>Methylorubrum</taxon>
    </lineage>
</organism>
<gene>
    <name evidence="1" type="ORF">TK0001_2121</name>
</gene>
<evidence type="ECO:0000313" key="2">
    <source>
        <dbReference type="Proteomes" id="UP000233769"/>
    </source>
</evidence>
<dbReference type="AlphaFoldDB" id="A0A2N9AN64"/>
<evidence type="ECO:0000313" key="1">
    <source>
        <dbReference type="EMBL" id="SOR28723.1"/>
    </source>
</evidence>
<name>A0A2N9AN64_METEX</name>
<sequence>MGRFLDIDPSSWLESHTKGRTTPLGADHLLSVGVVHTLMDVEQFFRAAPSLAGTPRT</sequence>
<dbReference type="Proteomes" id="UP000233769">
    <property type="component" value="Chromosome tk0001"/>
</dbReference>
<dbReference type="EMBL" id="LT962688">
    <property type="protein sequence ID" value="SOR28723.1"/>
    <property type="molecule type" value="Genomic_DNA"/>
</dbReference>
<accession>A0A2N9AN64</accession>
<protein>
    <submittedName>
        <fullName evidence="1">Uncharacterized protein</fullName>
    </submittedName>
</protein>
<proteinExistence type="predicted"/>
<reference evidence="2" key="1">
    <citation type="submission" date="2017-10" db="EMBL/GenBank/DDBJ databases">
        <authorList>
            <person name="Regsiter A."/>
            <person name="William W."/>
        </authorList>
    </citation>
    <scope>NUCLEOTIDE SEQUENCE [LARGE SCALE GENOMIC DNA]</scope>
</reference>